<sequence>MPSNFKGLEKLQKNMHELSEKTEIKLTELMNPSFVASCSKFDSIEDLFDASGFSIESPEDFAEIPDDEWEEFIVGNTSFSSWNEMQQYTKQQLHKASNKALKRTALKRSSLSLVVCMYVPNIG</sequence>
<evidence type="ECO:0000313" key="2">
    <source>
        <dbReference type="Proteomes" id="UP000296201"/>
    </source>
</evidence>
<dbReference type="RefSeq" id="WP_189636937.1">
    <property type="nucleotide sequence ID" value="NZ_CP032096.1"/>
</dbReference>
<dbReference type="Proteomes" id="UP000296201">
    <property type="component" value="Chromosome"/>
</dbReference>
<evidence type="ECO:0000313" key="1">
    <source>
        <dbReference type="EMBL" id="QBZ83125.1"/>
    </source>
</evidence>
<name>A0A4P7P041_9GAMM</name>
<organism evidence="1 2">
    <name type="scientific">Hydrogenovibrio crunogenus</name>
    <dbReference type="NCBI Taxonomy" id="39765"/>
    <lineage>
        <taxon>Bacteria</taxon>
        <taxon>Pseudomonadati</taxon>
        <taxon>Pseudomonadota</taxon>
        <taxon>Gammaproteobacteria</taxon>
        <taxon>Thiotrichales</taxon>
        <taxon>Piscirickettsiaceae</taxon>
        <taxon>Hydrogenovibrio</taxon>
    </lineage>
</organism>
<gene>
    <name evidence="1" type="ORF">GHNINEIG_01166</name>
</gene>
<dbReference type="AlphaFoldDB" id="A0A4P7P041"/>
<accession>A0A4P7P041</accession>
<proteinExistence type="predicted"/>
<reference evidence="1 2" key="1">
    <citation type="submission" date="2018-08" db="EMBL/GenBank/DDBJ databases">
        <title>Horizontal acquisition of hydrogen conversion ability and other habitat adaptations in Hydrogenovibrio crunogenus strains.</title>
        <authorList>
            <person name="Gonnella G."/>
            <person name="Adam N."/>
            <person name="Perner M."/>
        </authorList>
    </citation>
    <scope>NUCLEOTIDE SEQUENCE [LARGE SCALE GENOMIC DNA]</scope>
    <source>
        <strain evidence="1 2">SP-41</strain>
    </source>
</reference>
<protein>
    <submittedName>
        <fullName evidence="1">Uncharacterized protein</fullName>
    </submittedName>
</protein>
<keyword evidence="2" id="KW-1185">Reference proteome</keyword>
<dbReference type="EMBL" id="CP032096">
    <property type="protein sequence ID" value="QBZ83125.1"/>
    <property type="molecule type" value="Genomic_DNA"/>
</dbReference>